<dbReference type="InterPro" id="IPR021019">
    <property type="entry name" value="Mediator_Med30_met"/>
</dbReference>
<comment type="subcellular location">
    <subcellularLocation>
        <location evidence="1">Nucleus</location>
    </subcellularLocation>
</comment>
<comment type="function">
    <text evidence="8">Component of the Mediator complex, a coactivator involved in the regulated transcription of nearly all RNA polymerase II-dependent genes. Mediator functions as a bridge to convey information from gene-specific regulatory proteins to the basal RNA polymerase II transcription machinery. Mediator is recruited to promoters by direct interactions with regulatory proteins and serves as a scaffold for the assembly of a functional preinitiation complex with RNA polymerase II and the general transcription factors.</text>
</comment>
<evidence type="ECO:0000256" key="7">
    <source>
        <dbReference type="ARBA" id="ARBA00023242"/>
    </source>
</evidence>
<dbReference type="AlphaFoldDB" id="A0A813W8Q6"/>
<evidence type="ECO:0000256" key="5">
    <source>
        <dbReference type="ARBA" id="ARBA00023159"/>
    </source>
</evidence>
<keyword evidence="5" id="KW-0010">Activator</keyword>
<dbReference type="EMBL" id="CAJNOE010000068">
    <property type="protein sequence ID" value="CAF0852429.1"/>
    <property type="molecule type" value="Genomic_DNA"/>
</dbReference>
<sequence length="181" mass="20716">MHSSSSSVKLAGSGPSEPLTRLACIRQCQETVQELVSKPVEICVWLHQLTRPTPHLANPNLQQQQAQNLADKRARFETALNDITVQLNSLRYLFIRLREIHEYVLTRESTTTTTTAANNTELSRLLKQKSIYEEILNEKQNQLKIVIDTIRDITYQINTMVDLRHDGTINTSMNNTNTQEK</sequence>
<protein>
    <recommendedName>
        <fullName evidence="3">Mediator of RNA polymerase II transcription subunit 30</fullName>
    </recommendedName>
    <alternativeName>
        <fullName evidence="9">Mediator complex subunit 30</fullName>
    </alternativeName>
</protein>
<gene>
    <name evidence="10" type="ORF">IZO911_LOCUS9669</name>
    <name evidence="11" type="ORF">KXQ929_LOCUS3016</name>
</gene>
<evidence type="ECO:0000256" key="1">
    <source>
        <dbReference type="ARBA" id="ARBA00004123"/>
    </source>
</evidence>
<evidence type="ECO:0000256" key="9">
    <source>
        <dbReference type="ARBA" id="ARBA00031981"/>
    </source>
</evidence>
<keyword evidence="6" id="KW-0804">Transcription</keyword>
<comment type="caution">
    <text evidence="10">The sequence shown here is derived from an EMBL/GenBank/DDBJ whole genome shotgun (WGS) entry which is preliminary data.</text>
</comment>
<keyword evidence="4" id="KW-0805">Transcription regulation</keyword>
<dbReference type="EMBL" id="CAJOBB010000095">
    <property type="protein sequence ID" value="CAF3558478.1"/>
    <property type="molecule type" value="Genomic_DNA"/>
</dbReference>
<evidence type="ECO:0000313" key="11">
    <source>
        <dbReference type="EMBL" id="CAF3558478.1"/>
    </source>
</evidence>
<evidence type="ECO:0000256" key="8">
    <source>
        <dbReference type="ARBA" id="ARBA00025687"/>
    </source>
</evidence>
<evidence type="ECO:0000256" key="2">
    <source>
        <dbReference type="ARBA" id="ARBA00010606"/>
    </source>
</evidence>
<evidence type="ECO:0000256" key="4">
    <source>
        <dbReference type="ARBA" id="ARBA00023015"/>
    </source>
</evidence>
<evidence type="ECO:0000256" key="3">
    <source>
        <dbReference type="ARBA" id="ARBA00019664"/>
    </source>
</evidence>
<dbReference type="Proteomes" id="UP000663868">
    <property type="component" value="Unassembled WGS sequence"/>
</dbReference>
<name>A0A813W8Q6_9BILA</name>
<reference evidence="10" key="1">
    <citation type="submission" date="2021-02" db="EMBL/GenBank/DDBJ databases">
        <authorList>
            <person name="Nowell W R."/>
        </authorList>
    </citation>
    <scope>NUCLEOTIDE SEQUENCE</scope>
</reference>
<dbReference type="GO" id="GO:0005634">
    <property type="term" value="C:nucleus"/>
    <property type="evidence" value="ECO:0007669"/>
    <property type="project" value="UniProtKB-SubCell"/>
</dbReference>
<evidence type="ECO:0000313" key="10">
    <source>
        <dbReference type="EMBL" id="CAF0852429.1"/>
    </source>
</evidence>
<dbReference type="Proteomes" id="UP000663860">
    <property type="component" value="Unassembled WGS sequence"/>
</dbReference>
<organism evidence="10 12">
    <name type="scientific">Adineta steineri</name>
    <dbReference type="NCBI Taxonomy" id="433720"/>
    <lineage>
        <taxon>Eukaryota</taxon>
        <taxon>Metazoa</taxon>
        <taxon>Spiralia</taxon>
        <taxon>Gnathifera</taxon>
        <taxon>Rotifera</taxon>
        <taxon>Eurotatoria</taxon>
        <taxon>Bdelloidea</taxon>
        <taxon>Adinetida</taxon>
        <taxon>Adinetidae</taxon>
        <taxon>Adineta</taxon>
    </lineage>
</organism>
<keyword evidence="7" id="KW-0539">Nucleus</keyword>
<evidence type="ECO:0000313" key="12">
    <source>
        <dbReference type="Proteomes" id="UP000663860"/>
    </source>
</evidence>
<evidence type="ECO:0000256" key="6">
    <source>
        <dbReference type="ARBA" id="ARBA00023163"/>
    </source>
</evidence>
<accession>A0A813W8Q6</accession>
<dbReference type="Pfam" id="PF11315">
    <property type="entry name" value="Med30"/>
    <property type="match status" value="1"/>
</dbReference>
<proteinExistence type="inferred from homology"/>
<comment type="similarity">
    <text evidence="2">Belongs to the Mediator complex subunit 30 family.</text>
</comment>